<evidence type="ECO:0000256" key="5">
    <source>
        <dbReference type="SAM" id="MobiDB-lite"/>
    </source>
</evidence>
<dbReference type="KEGG" id="pmaw:MACH26_39820"/>
<evidence type="ECO:0000313" key="7">
    <source>
        <dbReference type="Proteomes" id="UP001333710"/>
    </source>
</evidence>
<keyword evidence="3" id="KW-0732">Signal</keyword>
<organism evidence="6 7">
    <name type="scientific">Planctobacterium marinum</name>
    <dbReference type="NCBI Taxonomy" id="1631968"/>
    <lineage>
        <taxon>Bacteria</taxon>
        <taxon>Pseudomonadati</taxon>
        <taxon>Pseudomonadota</taxon>
        <taxon>Gammaproteobacteria</taxon>
        <taxon>Alteromonadales</taxon>
        <taxon>Alteromonadaceae</taxon>
        <taxon>Planctobacterium</taxon>
    </lineage>
</organism>
<dbReference type="PANTHER" id="PTHR37467">
    <property type="entry name" value="EXPORTED CALCIUM-BINDING GLYCOPROTEIN-RELATED"/>
    <property type="match status" value="1"/>
</dbReference>
<feature type="compositionally biased region" description="Acidic residues" evidence="5">
    <location>
        <begin position="362"/>
        <end position="374"/>
    </location>
</feature>
<feature type="region of interest" description="Disordered" evidence="5">
    <location>
        <begin position="875"/>
        <end position="895"/>
    </location>
</feature>
<gene>
    <name evidence="6" type="ORF">MACH26_39820</name>
</gene>
<feature type="compositionally biased region" description="Polar residues" evidence="5">
    <location>
        <begin position="375"/>
        <end position="384"/>
    </location>
</feature>
<protein>
    <recommendedName>
        <fullName evidence="8">Internalin</fullName>
    </recommendedName>
</protein>
<dbReference type="Proteomes" id="UP001333710">
    <property type="component" value="Chromosome"/>
</dbReference>
<reference evidence="6" key="1">
    <citation type="submission" date="2023-01" db="EMBL/GenBank/DDBJ databases">
        <title>Complete genome sequence of Planctobacterium marinum strain Dej080120_11.</title>
        <authorList>
            <person name="Ueki S."/>
            <person name="Maruyama F."/>
        </authorList>
    </citation>
    <scope>NUCLEOTIDE SEQUENCE</scope>
    <source>
        <strain evidence="6">Dej080120_11</strain>
    </source>
</reference>
<evidence type="ECO:0008006" key="8">
    <source>
        <dbReference type="Google" id="ProtNLM"/>
    </source>
</evidence>
<accession>A0AA48KR44</accession>
<dbReference type="InterPro" id="IPR053180">
    <property type="entry name" value="Ca-binding_acidic-repeat"/>
</dbReference>
<evidence type="ECO:0000313" key="6">
    <source>
        <dbReference type="EMBL" id="BDX08461.1"/>
    </source>
</evidence>
<dbReference type="InterPro" id="IPR013517">
    <property type="entry name" value="FG-GAP"/>
</dbReference>
<dbReference type="GO" id="GO:0005509">
    <property type="term" value="F:calcium ion binding"/>
    <property type="evidence" value="ECO:0007669"/>
    <property type="project" value="InterPro"/>
</dbReference>
<feature type="compositionally biased region" description="Acidic residues" evidence="5">
    <location>
        <begin position="1419"/>
        <end position="1436"/>
    </location>
</feature>
<dbReference type="Gene3D" id="2.130.10.130">
    <property type="entry name" value="Integrin alpha, N-terminal"/>
    <property type="match status" value="2"/>
</dbReference>
<dbReference type="SUPFAM" id="SSF52058">
    <property type="entry name" value="L domain-like"/>
    <property type="match status" value="1"/>
</dbReference>
<keyword evidence="2" id="KW-0964">Secreted</keyword>
<keyword evidence="7" id="KW-1185">Reference proteome</keyword>
<dbReference type="InterPro" id="IPR059100">
    <property type="entry name" value="TSP3_bac"/>
</dbReference>
<dbReference type="Pfam" id="PF13517">
    <property type="entry name" value="FG-GAP_3"/>
    <property type="match status" value="1"/>
</dbReference>
<evidence type="ECO:0000256" key="4">
    <source>
        <dbReference type="ARBA" id="ARBA00022837"/>
    </source>
</evidence>
<evidence type="ECO:0000256" key="3">
    <source>
        <dbReference type="ARBA" id="ARBA00022729"/>
    </source>
</evidence>
<proteinExistence type="predicted"/>
<dbReference type="Pfam" id="PF18884">
    <property type="entry name" value="TSP3_bac"/>
    <property type="match status" value="6"/>
</dbReference>
<dbReference type="RefSeq" id="WP_338294529.1">
    <property type="nucleotide sequence ID" value="NZ_AP027272.1"/>
</dbReference>
<dbReference type="SUPFAM" id="SSF103647">
    <property type="entry name" value="TSP type-3 repeat"/>
    <property type="match status" value="1"/>
</dbReference>
<dbReference type="PROSITE" id="PS51450">
    <property type="entry name" value="LRR"/>
    <property type="match status" value="2"/>
</dbReference>
<keyword evidence="4" id="KW-0106">Calcium</keyword>
<dbReference type="EMBL" id="AP027272">
    <property type="protein sequence ID" value="BDX08461.1"/>
    <property type="molecule type" value="Genomic_DNA"/>
</dbReference>
<dbReference type="InterPro" id="IPR001611">
    <property type="entry name" value="Leu-rich_rpt"/>
</dbReference>
<dbReference type="InterPro" id="IPR028974">
    <property type="entry name" value="TSP_type-3_rpt"/>
</dbReference>
<feature type="region of interest" description="Disordered" evidence="5">
    <location>
        <begin position="1401"/>
        <end position="1439"/>
    </location>
</feature>
<sequence>MFYSAQGMAHRAILLVVLFCTSTFPIFAQVNFDYNGDEKADVVLRRPSDFSFINYRTNNQEILGLRGTDIPVAGDFDGDGIFDVAVRRPSNAMWYIQNSTDSSAAGIQRIKFGLQSTDIPVTGDYDGDGITDVAVRRPSNYMWYILNSSGGANNSNDAIQRVQFGKNSADIPVPADYNGDGITDIAVRRPSNSTWYILNSQGDRVNYNAPRNDGIQRIKFGLQSTDIPVPADYDGDGIDDIAVRRPSNSMWYIKSSLSGEIIRIRFGLQADDIPMVADYDGDGKADPAVRRVSDNHVYIRRSSDNRIERIEAGLEIDIPIASPMSVIMAMVEGSPVNRDSDNDGLNDYEEQVHGSDPTAADTDGDGLSDYEEVNTYETNPTLADTDNDGVNDGEEVQQGSNPNTVINATLAEFVVEDTIILDWPESMVSEGFFPNYLTVLDFAEDGSLLSYVSAAHGTPEPQSLSWSADTEGDITVTGFEAEQQYFTSWHPYNEVRETWGDEAADNLLIAYDQGYIDYYFSTYIETQVAQQHYQAIGSTEGGYGLLKTTYTLQTLLVPDSVKEQFGEEAFVLSSNTQESHVMRHLQEHHREQWSNLNQSVTWALPLYYSLEETGTLLNTYVGPGFRHDLITFNDDVVNSEVSAMTFTWGIDSSELTLTNDQGTHSYWILKTRDNESLVAVRFVNNEDEEFWFTSTLQTYHAQDLDIEAALLTALPEIKASHAFGWNSERYFSDNVPRAPYLFGYQFLSDGTLQRGIYIEEGDTYIEGDTEYREEILNFGAEWQYQIDENAGTVTMEYYHRNIIRQRVWRILGVDNQNRMSYLEYSWYSDDSNYNGELDEDERKYFVQPRINYHKSVDLSAYGDLWGNLDLDDDGLTNAQESEAGTSFTEADSDSDGLSDYDEVITHGTNPLVADSDNDGLTDSEELLRGTDPNTPDTGNFEEADVLNQTLLFTALEEDIQSGYVPLLGEVYEFQEDGAVTYHRTAQQGSSEALELTWSVDDSGYIAVSGFDSFSTAGYYNEYYYPFDALEEQWGTELAEQLREAYFDNAIGYSIYIYHSQGTYAHFLGKQEEADADNVTERMIVRYEGIEIPQNIIDAVNQYGQGWQGDSKYYVFEHSSTSGGLLQDIQGIEFQPFDETMMQSQWALAHSYTLESYFSNSDSATAALYWDLFDFTDATAQSQIAGLSYDWAISSDGALQLSNEDVTLTYRLIMQNENEYYTLAEVEADGVSQFIVGNMVRASANAASFTDNLLTEIPEIYTSTVNGWRKDNWDAGVYSASSLFGYQFVDAENLKRGIYIDDYNNEHTPSIHFGYDWTYSVASEARQVVMYRPENRGYRTWDILGVDSNGKTLVLERSIYQYDANSNGEIDDDEKGYFVLPRISMLEKADLSQYEAWGNTDFDDDGLTLNEETQYGTDPENPDSDGDGVSDGDEVEAGYDPNTADNFVDFELFGDDSLAFCIQEVAGQAFATVESVTELDCFDYSNISTLAGIEQLINLQRLVLLQATADDFSVLAQLSHLTELLILDSEIGDLSFLSEMTQLQRLSLQYSRVDDFAAIADLSSLQWLSLSNTSFIDLQTLEGLQSLTTLHLRFTAIEDFQPLGNLTSIQYLNLSGTSFSDGEVLSPLTQLETLLLVDVSTVTDFAPILALPALTGLDLSGTSIDNFAVFGTRDNWKLIGAGGIALTTDDLSFLAQQTALETLWLNDSGLSSVADVSALISHLPIIALDLSDNDITDLTGIEALSTLERLYLYFNNIQDITPLYSLPALQRVILSYNYGLYCWDLEQLHLTTGADVIYHNCRFESSALKPQSAASKTAITSDWTEFLQQRDEALQKGQASYRTLLDHW</sequence>
<dbReference type="PANTHER" id="PTHR37467:SF1">
    <property type="entry name" value="EXPORTED CALCIUM-BINDING GLYCOPROTEIN"/>
    <property type="match status" value="1"/>
</dbReference>
<evidence type="ECO:0000256" key="2">
    <source>
        <dbReference type="ARBA" id="ARBA00022525"/>
    </source>
</evidence>
<comment type="subcellular location">
    <subcellularLocation>
        <location evidence="1">Secreted</location>
    </subcellularLocation>
</comment>
<dbReference type="SUPFAM" id="SSF69318">
    <property type="entry name" value="Integrin alpha N-terminal domain"/>
    <property type="match status" value="1"/>
</dbReference>
<feature type="compositionally biased region" description="Acidic residues" evidence="5">
    <location>
        <begin position="385"/>
        <end position="395"/>
    </location>
</feature>
<dbReference type="InterPro" id="IPR032675">
    <property type="entry name" value="LRR_dom_sf"/>
</dbReference>
<name>A0AA48KR44_9ALTE</name>
<dbReference type="InterPro" id="IPR028994">
    <property type="entry name" value="Integrin_alpha_N"/>
</dbReference>
<evidence type="ECO:0000256" key="1">
    <source>
        <dbReference type="ARBA" id="ARBA00004613"/>
    </source>
</evidence>
<feature type="region of interest" description="Disordered" evidence="5">
    <location>
        <begin position="334"/>
        <end position="403"/>
    </location>
</feature>
<feature type="compositionally biased region" description="Polar residues" evidence="5">
    <location>
        <begin position="876"/>
        <end position="889"/>
    </location>
</feature>
<dbReference type="Gene3D" id="3.80.10.10">
    <property type="entry name" value="Ribonuclease Inhibitor"/>
    <property type="match status" value="1"/>
</dbReference>